<reference evidence="2" key="1">
    <citation type="journal article" date="2008" name="Nat. Genet.">
        <title>The Pristionchus pacificus genome provides a unique perspective on nematode lifestyle and parasitism.</title>
        <authorList>
            <person name="Dieterich C."/>
            <person name="Clifton S.W."/>
            <person name="Schuster L.N."/>
            <person name="Chinwalla A."/>
            <person name="Delehaunty K."/>
            <person name="Dinkelacker I."/>
            <person name="Fulton L."/>
            <person name="Fulton R."/>
            <person name="Godfrey J."/>
            <person name="Minx P."/>
            <person name="Mitreva M."/>
            <person name="Roeseler W."/>
            <person name="Tian H."/>
            <person name="Witte H."/>
            <person name="Yang S.P."/>
            <person name="Wilson R.K."/>
            <person name="Sommer R.J."/>
        </authorList>
    </citation>
    <scope>NUCLEOTIDE SEQUENCE [LARGE SCALE GENOMIC DNA]</scope>
    <source>
        <strain evidence="2">PS312</strain>
    </source>
</reference>
<organism evidence="1 2">
    <name type="scientific">Pristionchus pacificus</name>
    <name type="common">Parasitic nematode worm</name>
    <dbReference type="NCBI Taxonomy" id="54126"/>
    <lineage>
        <taxon>Eukaryota</taxon>
        <taxon>Metazoa</taxon>
        <taxon>Ecdysozoa</taxon>
        <taxon>Nematoda</taxon>
        <taxon>Chromadorea</taxon>
        <taxon>Rhabditida</taxon>
        <taxon>Rhabditina</taxon>
        <taxon>Diplogasteromorpha</taxon>
        <taxon>Diplogasteroidea</taxon>
        <taxon>Neodiplogasteridae</taxon>
        <taxon>Pristionchus</taxon>
    </lineage>
</organism>
<reference evidence="1" key="2">
    <citation type="submission" date="2022-06" db="UniProtKB">
        <authorList>
            <consortium name="EnsemblMetazoa"/>
        </authorList>
    </citation>
    <scope>IDENTIFICATION</scope>
    <source>
        <strain evidence="1">PS312</strain>
    </source>
</reference>
<protein>
    <submittedName>
        <fullName evidence="1">Uncharacterized protein</fullName>
    </submittedName>
</protein>
<accession>A0A2A6C331</accession>
<dbReference type="AlphaFoldDB" id="A0A2A6C331"/>
<sequence>MAFVSISFSILILIISLIVLAGNVRFFDSNRREANIHSNSVRIITPPSINDRFPHSTLPTPNYLYDKSITWHKSNSFDSVVHPLIGITLIVLIASLFKCVLWSLSLILLILFRFQRLNSWGFHVPIYFIVILSVYFIHESNIETENEPISFCIPPTALTFDIYRQRSN</sequence>
<keyword evidence="2" id="KW-1185">Reference proteome</keyword>
<name>A0A2A6C331_PRIPA</name>
<dbReference type="EnsemblMetazoa" id="PPA40589.1">
    <property type="protein sequence ID" value="PPA40589.1"/>
    <property type="gene ID" value="WBGene00278958"/>
</dbReference>
<accession>A0A8R1UWT5</accession>
<evidence type="ECO:0000313" key="1">
    <source>
        <dbReference type="EnsemblMetazoa" id="PPA40589.1"/>
    </source>
</evidence>
<evidence type="ECO:0000313" key="2">
    <source>
        <dbReference type="Proteomes" id="UP000005239"/>
    </source>
</evidence>
<dbReference type="Proteomes" id="UP000005239">
    <property type="component" value="Unassembled WGS sequence"/>
</dbReference>
<proteinExistence type="predicted"/>
<gene>
    <name evidence="1" type="primary">WBGene00278958</name>
</gene>